<dbReference type="PROSITE" id="PS51257">
    <property type="entry name" value="PROKAR_LIPOPROTEIN"/>
    <property type="match status" value="1"/>
</dbReference>
<evidence type="ECO:0000256" key="4">
    <source>
        <dbReference type="ARBA" id="ARBA00023002"/>
    </source>
</evidence>
<keyword evidence="4" id="KW-0560">Oxidoreductase</keyword>
<accession>A0A857J2S9</accession>
<dbReference type="Proteomes" id="UP000464787">
    <property type="component" value="Chromosome"/>
</dbReference>
<dbReference type="InterPro" id="IPR036188">
    <property type="entry name" value="FAD/NAD-bd_sf"/>
</dbReference>
<dbReference type="AlphaFoldDB" id="A0A857J2S9"/>
<name>A0A857J2S9_9BURK</name>
<comment type="cofactor">
    <cofactor evidence="1">
        <name>FAD</name>
        <dbReference type="ChEBI" id="CHEBI:57692"/>
    </cofactor>
</comment>
<dbReference type="SUPFAM" id="SSF54373">
    <property type="entry name" value="FAD-linked reductases, C-terminal domain"/>
    <property type="match status" value="1"/>
</dbReference>
<evidence type="ECO:0000256" key="3">
    <source>
        <dbReference type="ARBA" id="ARBA00022827"/>
    </source>
</evidence>
<evidence type="ECO:0000256" key="5">
    <source>
        <dbReference type="ARBA" id="ARBA00023033"/>
    </source>
</evidence>
<dbReference type="PANTHER" id="PTHR13789">
    <property type="entry name" value="MONOOXYGENASE"/>
    <property type="match status" value="1"/>
</dbReference>
<dbReference type="GO" id="GO:0004497">
    <property type="term" value="F:monooxygenase activity"/>
    <property type="evidence" value="ECO:0007669"/>
    <property type="project" value="UniProtKB-KW"/>
</dbReference>
<dbReference type="InterPro" id="IPR050493">
    <property type="entry name" value="FAD-dep_Monooxygenase_BioMet"/>
</dbReference>
<keyword evidence="8" id="KW-1185">Reference proteome</keyword>
<keyword evidence="2" id="KW-0285">Flavoprotein</keyword>
<dbReference type="Gene3D" id="3.50.50.60">
    <property type="entry name" value="FAD/NAD(P)-binding domain"/>
    <property type="match status" value="1"/>
</dbReference>
<proteinExistence type="predicted"/>
<evidence type="ECO:0000256" key="1">
    <source>
        <dbReference type="ARBA" id="ARBA00001974"/>
    </source>
</evidence>
<organism evidence="7 8">
    <name type="scientific">Xylophilus rhododendri</name>
    <dbReference type="NCBI Taxonomy" id="2697032"/>
    <lineage>
        <taxon>Bacteria</taxon>
        <taxon>Pseudomonadati</taxon>
        <taxon>Pseudomonadota</taxon>
        <taxon>Betaproteobacteria</taxon>
        <taxon>Burkholderiales</taxon>
        <taxon>Xylophilus</taxon>
    </lineage>
</organism>
<evidence type="ECO:0000256" key="2">
    <source>
        <dbReference type="ARBA" id="ARBA00022630"/>
    </source>
</evidence>
<feature type="domain" description="FAD-binding" evidence="6">
    <location>
        <begin position="9"/>
        <end position="367"/>
    </location>
</feature>
<dbReference type="SUPFAM" id="SSF51905">
    <property type="entry name" value="FAD/NAD(P)-binding domain"/>
    <property type="match status" value="1"/>
</dbReference>
<reference evidence="7 8" key="1">
    <citation type="submission" date="2020-01" db="EMBL/GenBank/DDBJ databases">
        <title>Genome sequencing of strain KACC 21265.</title>
        <authorList>
            <person name="Heo J."/>
            <person name="Kim S.-J."/>
            <person name="Kim J.-S."/>
            <person name="Hong S.-B."/>
            <person name="Kwon S.-W."/>
        </authorList>
    </citation>
    <scope>NUCLEOTIDE SEQUENCE [LARGE SCALE GENOMIC DNA]</scope>
    <source>
        <strain evidence="7 8">KACC 21265</strain>
    </source>
</reference>
<gene>
    <name evidence="7" type="ORF">GT347_08695</name>
</gene>
<dbReference type="InterPro" id="IPR002938">
    <property type="entry name" value="FAD-bd"/>
</dbReference>
<dbReference type="GO" id="GO:0071949">
    <property type="term" value="F:FAD binding"/>
    <property type="evidence" value="ECO:0007669"/>
    <property type="project" value="InterPro"/>
</dbReference>
<evidence type="ECO:0000313" key="7">
    <source>
        <dbReference type="EMBL" id="QHI98066.1"/>
    </source>
</evidence>
<dbReference type="PRINTS" id="PR00420">
    <property type="entry name" value="RNGMNOXGNASE"/>
</dbReference>
<dbReference type="EMBL" id="CP047650">
    <property type="protein sequence ID" value="QHI98066.1"/>
    <property type="molecule type" value="Genomic_DNA"/>
</dbReference>
<sequence>MAVAYSREMLIAGGGIGGLAAALACNRAGWRARVFERAEAFGEVGAGLQLGPNATRVLQDWGLSDALQAVAFFPDSITVRSATGRRVLGRMPLGREVAARYGAPYAALHRADLHGLLLAAVEASGESVLHLGTEALDAAPSGATPESLALACRRASSDAGRSEGEALIVADGVWSRLRRQVTGAGDGEPLPTGQFAWRTLIPRDALPAPLRCEYAGVNVWLGARLHVVAYPVRRGELLNLVVLAEGLPASARGTAPQDWNAQAAPAEVAQLLAHAGTGLRDLAGAAPHWRRWMLHDRDPVAGPQALARERIALLGDAAHPMLPYLAQGAAMALEDAAELQRVLAMDIDDVRLCLARYALHRWQRVGQVQARARRQSRIFHATGPLAWGRDAALMLLGRRLLDQGWLWRT</sequence>
<evidence type="ECO:0000313" key="8">
    <source>
        <dbReference type="Proteomes" id="UP000464787"/>
    </source>
</evidence>
<dbReference type="Pfam" id="PF01494">
    <property type="entry name" value="FAD_binding_3"/>
    <property type="match status" value="1"/>
</dbReference>
<protein>
    <submittedName>
        <fullName evidence="7">FAD-dependent oxidoreductase</fullName>
    </submittedName>
</protein>
<dbReference type="KEGG" id="xyk:GT347_08695"/>
<dbReference type="PANTHER" id="PTHR13789:SF318">
    <property type="entry name" value="GERANYLGERANYL DIPHOSPHATE REDUCTASE"/>
    <property type="match status" value="1"/>
</dbReference>
<keyword evidence="5" id="KW-0503">Monooxygenase</keyword>
<evidence type="ECO:0000259" key="6">
    <source>
        <dbReference type="Pfam" id="PF01494"/>
    </source>
</evidence>
<keyword evidence="3" id="KW-0274">FAD</keyword>